<feature type="compositionally biased region" description="Basic and acidic residues" evidence="8">
    <location>
        <begin position="193"/>
        <end position="209"/>
    </location>
</feature>
<evidence type="ECO:0000256" key="4">
    <source>
        <dbReference type="ARBA" id="ARBA00022833"/>
    </source>
</evidence>
<dbReference type="GO" id="GO:0000976">
    <property type="term" value="F:transcription cis-regulatory region binding"/>
    <property type="evidence" value="ECO:0007669"/>
    <property type="project" value="TreeGrafter"/>
</dbReference>
<evidence type="ECO:0000256" key="6">
    <source>
        <dbReference type="ARBA" id="ARBA00023163"/>
    </source>
</evidence>
<evidence type="ECO:0000256" key="3">
    <source>
        <dbReference type="ARBA" id="ARBA00022771"/>
    </source>
</evidence>
<evidence type="ECO:0000256" key="7">
    <source>
        <dbReference type="PROSITE-ProRule" id="PRU00042"/>
    </source>
</evidence>
<dbReference type="GO" id="GO:0003700">
    <property type="term" value="F:DNA-binding transcription factor activity"/>
    <property type="evidence" value="ECO:0007669"/>
    <property type="project" value="InterPro"/>
</dbReference>
<comment type="caution">
    <text evidence="10">The sequence shown here is derived from an EMBL/GenBank/DDBJ whole genome shotgun (WGS) entry which is preliminary data.</text>
</comment>
<feature type="domain" description="C2H2-type" evidence="9">
    <location>
        <begin position="47"/>
        <end position="69"/>
    </location>
</feature>
<keyword evidence="4" id="KW-0862">Zinc</keyword>
<dbReference type="PANTHER" id="PTHR45988:SF18">
    <property type="entry name" value="C2H2-TYPE ZINC FINGER FAMILY PROTEIN"/>
    <property type="match status" value="1"/>
</dbReference>
<accession>A0A835PJR3</accession>
<evidence type="ECO:0000256" key="1">
    <source>
        <dbReference type="ARBA" id="ARBA00022723"/>
    </source>
</evidence>
<dbReference type="Pfam" id="PF13912">
    <property type="entry name" value="zf-C2H2_6"/>
    <property type="match status" value="2"/>
</dbReference>
<feature type="domain" description="C2H2-type" evidence="9">
    <location>
        <begin position="168"/>
        <end position="190"/>
    </location>
</feature>
<evidence type="ECO:0000259" key="9">
    <source>
        <dbReference type="PROSITE" id="PS50157"/>
    </source>
</evidence>
<protein>
    <recommendedName>
        <fullName evidence="9">C2H2-type domain-containing protein</fullName>
    </recommendedName>
</protein>
<keyword evidence="1" id="KW-0479">Metal-binding</keyword>
<keyword evidence="6" id="KW-0804">Transcription</keyword>
<dbReference type="AlphaFoldDB" id="A0A835PJR3"/>
<sequence length="231" mass="25133">MSASSDPPSPDHDDARRRGKRPLVMSSSSEDDGKELVATAPLAQAQVECFVCGRVFGTWKGLCGHMRCHPERGWRGLRPRQEGEGSVRTRKRRREAQEVAVAVAVAASLVKMQEKEEVPGLYGCGECGRSFSTRQALGGHRASHRGVIGCSARAKGMTAGPSSGEGRHPCEDCGMRFATYHEMSIHRRVHRRAGGEEGGATRREGKGRVLDLNLPPPEEEDNNDEFGKKGS</sequence>
<dbReference type="PROSITE" id="PS50157">
    <property type="entry name" value="ZINC_FINGER_C2H2_2"/>
    <property type="match status" value="3"/>
</dbReference>
<organism evidence="10 11">
    <name type="scientific">Vanilla planifolia</name>
    <name type="common">Vanilla</name>
    <dbReference type="NCBI Taxonomy" id="51239"/>
    <lineage>
        <taxon>Eukaryota</taxon>
        <taxon>Viridiplantae</taxon>
        <taxon>Streptophyta</taxon>
        <taxon>Embryophyta</taxon>
        <taxon>Tracheophyta</taxon>
        <taxon>Spermatophyta</taxon>
        <taxon>Magnoliopsida</taxon>
        <taxon>Liliopsida</taxon>
        <taxon>Asparagales</taxon>
        <taxon>Orchidaceae</taxon>
        <taxon>Vanilloideae</taxon>
        <taxon>Vanilleae</taxon>
        <taxon>Vanilla</taxon>
    </lineage>
</organism>
<feature type="domain" description="C2H2-type" evidence="9">
    <location>
        <begin position="122"/>
        <end position="146"/>
    </location>
</feature>
<gene>
    <name evidence="10" type="ORF">HPP92_025531</name>
</gene>
<feature type="region of interest" description="Disordered" evidence="8">
    <location>
        <begin position="187"/>
        <end position="231"/>
    </location>
</feature>
<dbReference type="SUPFAM" id="SSF57667">
    <property type="entry name" value="beta-beta-alpha zinc fingers"/>
    <property type="match status" value="1"/>
</dbReference>
<dbReference type="OrthoDB" id="2015333at2759"/>
<name>A0A835PJR3_VANPL</name>
<feature type="region of interest" description="Disordered" evidence="8">
    <location>
        <begin position="1"/>
        <end position="33"/>
    </location>
</feature>
<dbReference type="GO" id="GO:0008270">
    <property type="term" value="F:zinc ion binding"/>
    <property type="evidence" value="ECO:0007669"/>
    <property type="project" value="UniProtKB-KW"/>
</dbReference>
<dbReference type="EMBL" id="JADCNL010000014">
    <property type="protein sequence ID" value="KAG0452867.1"/>
    <property type="molecule type" value="Genomic_DNA"/>
</dbReference>
<reference evidence="10 11" key="1">
    <citation type="journal article" date="2020" name="Nat. Food">
        <title>A phased Vanilla planifolia genome enables genetic improvement of flavour and production.</title>
        <authorList>
            <person name="Hasing T."/>
            <person name="Tang H."/>
            <person name="Brym M."/>
            <person name="Khazi F."/>
            <person name="Huang T."/>
            <person name="Chambers A.H."/>
        </authorList>
    </citation>
    <scope>NUCLEOTIDE SEQUENCE [LARGE SCALE GENOMIC DNA]</scope>
    <source>
        <tissue evidence="10">Leaf</tissue>
    </source>
</reference>
<proteinExistence type="predicted"/>
<dbReference type="InterPro" id="IPR036236">
    <property type="entry name" value="Znf_C2H2_sf"/>
</dbReference>
<evidence type="ECO:0000313" key="10">
    <source>
        <dbReference type="EMBL" id="KAG0452867.1"/>
    </source>
</evidence>
<dbReference type="InterPro" id="IPR044653">
    <property type="entry name" value="AZF1/2/3-like"/>
</dbReference>
<dbReference type="Pfam" id="PF00096">
    <property type="entry name" value="zf-C2H2"/>
    <property type="match status" value="1"/>
</dbReference>
<dbReference type="Proteomes" id="UP000636800">
    <property type="component" value="Unassembled WGS sequence"/>
</dbReference>
<keyword evidence="3 7" id="KW-0863">Zinc-finger</keyword>
<evidence type="ECO:0000256" key="8">
    <source>
        <dbReference type="SAM" id="MobiDB-lite"/>
    </source>
</evidence>
<evidence type="ECO:0000256" key="5">
    <source>
        <dbReference type="ARBA" id="ARBA00023015"/>
    </source>
</evidence>
<dbReference type="Gene3D" id="3.30.160.60">
    <property type="entry name" value="Classic Zinc Finger"/>
    <property type="match status" value="1"/>
</dbReference>
<dbReference type="GO" id="GO:0005634">
    <property type="term" value="C:nucleus"/>
    <property type="evidence" value="ECO:0007669"/>
    <property type="project" value="TreeGrafter"/>
</dbReference>
<keyword evidence="11" id="KW-1185">Reference proteome</keyword>
<dbReference type="SMART" id="SM00355">
    <property type="entry name" value="ZnF_C2H2"/>
    <property type="match status" value="3"/>
</dbReference>
<evidence type="ECO:0000313" key="11">
    <source>
        <dbReference type="Proteomes" id="UP000636800"/>
    </source>
</evidence>
<dbReference type="InterPro" id="IPR013087">
    <property type="entry name" value="Znf_C2H2_type"/>
</dbReference>
<evidence type="ECO:0000256" key="2">
    <source>
        <dbReference type="ARBA" id="ARBA00022737"/>
    </source>
</evidence>
<dbReference type="PANTHER" id="PTHR45988">
    <property type="entry name" value="C2H2 TYPE ZINC FINGER TRANSCRIPTION FACTOR FAMILY-RELATED"/>
    <property type="match status" value="1"/>
</dbReference>
<keyword evidence="2" id="KW-0677">Repeat</keyword>
<dbReference type="PROSITE" id="PS00028">
    <property type="entry name" value="ZINC_FINGER_C2H2_1"/>
    <property type="match status" value="3"/>
</dbReference>
<keyword evidence="5" id="KW-0805">Transcription regulation</keyword>